<evidence type="ECO:0000313" key="3">
    <source>
        <dbReference type="Proteomes" id="UP000020766"/>
    </source>
</evidence>
<proteinExistence type="predicted"/>
<feature type="transmembrane region" description="Helical" evidence="1">
    <location>
        <begin position="41"/>
        <end position="60"/>
    </location>
</feature>
<protein>
    <submittedName>
        <fullName evidence="2">Uncharacterized protein</fullName>
    </submittedName>
</protein>
<keyword evidence="1" id="KW-1133">Transmembrane helix</keyword>
<sequence>MTARARRRHFLFLWAWPIVLGVLTATGLVAALFSEDGWGDVLAGICLAIPTATGLWFGALRRPAPPRD</sequence>
<dbReference type="AlphaFoldDB" id="A0A014QD69"/>
<dbReference type="EMBL" id="JBOK01000004">
    <property type="protein sequence ID" value="EXU81137.1"/>
    <property type="molecule type" value="Genomic_DNA"/>
</dbReference>
<comment type="caution">
    <text evidence="2">The sequence shown here is derived from an EMBL/GenBank/DDBJ whole genome shotgun (WGS) entry which is preliminary data.</text>
</comment>
<gene>
    <name evidence="2" type="ORF">AX13_13540</name>
</gene>
<keyword evidence="1" id="KW-0812">Transmembrane</keyword>
<evidence type="ECO:0000256" key="1">
    <source>
        <dbReference type="SAM" id="Phobius"/>
    </source>
</evidence>
<keyword evidence="1" id="KW-0472">Membrane</keyword>
<reference evidence="2 3" key="1">
    <citation type="submission" date="2014-01" db="EMBL/GenBank/DDBJ databases">
        <title>Interspecies Systems Biology Uncovers Metabolites Affecting C. elegans Gene Expression and Life History Traits.</title>
        <authorList>
            <person name="Watson E."/>
            <person name="Macneil L.T."/>
            <person name="Ritter A.D."/>
            <person name="Yilmaz L.S."/>
            <person name="Rosebrock A.P."/>
            <person name="Caudy A.A."/>
            <person name="Walhout A.J."/>
        </authorList>
    </citation>
    <scope>NUCLEOTIDE SEQUENCE [LARGE SCALE GENOMIC DNA]</scope>
    <source>
        <strain evidence="2 3">DA1877</strain>
    </source>
</reference>
<dbReference type="PATRIC" id="fig|1457173.3.peg.1043"/>
<dbReference type="Proteomes" id="UP000020766">
    <property type="component" value="Unassembled WGS sequence"/>
</dbReference>
<organism evidence="2 3">
    <name type="scientific">Comamonas aquatica DA1877</name>
    <dbReference type="NCBI Taxonomy" id="1457173"/>
    <lineage>
        <taxon>Bacteria</taxon>
        <taxon>Pseudomonadati</taxon>
        <taxon>Pseudomonadota</taxon>
        <taxon>Betaproteobacteria</taxon>
        <taxon>Burkholderiales</taxon>
        <taxon>Comamonadaceae</taxon>
        <taxon>Comamonas</taxon>
    </lineage>
</organism>
<accession>A0A014QD69</accession>
<evidence type="ECO:0000313" key="2">
    <source>
        <dbReference type="EMBL" id="EXU81137.1"/>
    </source>
</evidence>
<name>A0A014QD69_9BURK</name>
<keyword evidence="3" id="KW-1185">Reference proteome</keyword>